<dbReference type="RefSeq" id="WP_118913423.1">
    <property type="nucleotide sequence ID" value="NZ_BAAANV010000014.1"/>
</dbReference>
<comment type="caution">
    <text evidence="2">The sequence shown here is derived from an EMBL/GenBank/DDBJ whole genome shotgun (WGS) entry which is preliminary data.</text>
</comment>
<proteinExistence type="predicted"/>
<keyword evidence="3" id="KW-1185">Reference proteome</keyword>
<reference evidence="2 3" key="1">
    <citation type="journal article" date="2019" name="Int. J. Syst. Evol. Microbiol.">
        <title>The Global Catalogue of Microorganisms (GCM) 10K type strain sequencing project: providing services to taxonomists for standard genome sequencing and annotation.</title>
        <authorList>
            <consortium name="The Broad Institute Genomics Platform"/>
            <consortium name="The Broad Institute Genome Sequencing Center for Infectious Disease"/>
            <person name="Wu L."/>
            <person name="Ma J."/>
        </authorList>
    </citation>
    <scope>NUCLEOTIDE SEQUENCE [LARGE SCALE GENOMIC DNA]</scope>
    <source>
        <strain evidence="2 3">JCM 14588</strain>
    </source>
</reference>
<evidence type="ECO:0000313" key="3">
    <source>
        <dbReference type="Proteomes" id="UP001501288"/>
    </source>
</evidence>
<protein>
    <recommendedName>
        <fullName evidence="4">DUF4235 domain-containing protein</fullName>
    </recommendedName>
</protein>
<dbReference type="Proteomes" id="UP001501288">
    <property type="component" value="Unassembled WGS sequence"/>
</dbReference>
<evidence type="ECO:0000313" key="2">
    <source>
        <dbReference type="EMBL" id="GAA1533046.1"/>
    </source>
</evidence>
<gene>
    <name evidence="2" type="ORF">GCM10009762_03810</name>
</gene>
<feature type="region of interest" description="Disordered" evidence="1">
    <location>
        <begin position="154"/>
        <end position="210"/>
    </location>
</feature>
<dbReference type="EMBL" id="BAAANV010000014">
    <property type="protein sequence ID" value="GAA1533046.1"/>
    <property type="molecule type" value="Genomic_DNA"/>
</dbReference>
<evidence type="ECO:0008006" key="4">
    <source>
        <dbReference type="Google" id="ProtNLM"/>
    </source>
</evidence>
<accession>A0ABN2B5H4</accession>
<feature type="compositionally biased region" description="Polar residues" evidence="1">
    <location>
        <begin position="166"/>
        <end position="185"/>
    </location>
</feature>
<organism evidence="2 3">
    <name type="scientific">Dermacoccus barathri</name>
    <dbReference type="NCBI Taxonomy" id="322601"/>
    <lineage>
        <taxon>Bacteria</taxon>
        <taxon>Bacillati</taxon>
        <taxon>Actinomycetota</taxon>
        <taxon>Actinomycetes</taxon>
        <taxon>Micrococcales</taxon>
        <taxon>Dermacoccaceae</taxon>
        <taxon>Dermacoccus</taxon>
    </lineage>
</organism>
<sequence>MPRFSVPALESQFGQAAVTALTAAATTYIRPARFPRWVRRGLAMSNTLTAVGAAVAGDRRPARSQIAGKTDDTINLVDGRPASRAGANLVSASSAGMALVTSGLALRVDKTVEKMLVKRGVRNPRLWMAAGAAVVSLAGPWVTKAIQNSTAKLQEKAMPKPALESTLANPLGSNEQRSTSQSTQIEAGDPSRRVVSDQENGADAAQNTDH</sequence>
<name>A0ABN2B5H4_9MICO</name>
<evidence type="ECO:0000256" key="1">
    <source>
        <dbReference type="SAM" id="MobiDB-lite"/>
    </source>
</evidence>